<dbReference type="OrthoDB" id="9808398at2"/>
<dbReference type="RefSeq" id="WP_146818504.1">
    <property type="nucleotide sequence ID" value="NZ_BJYA01000024.1"/>
</dbReference>
<sequence length="272" mass="31684">MGETIKKETINILDVEVYCEHSISEKPPIILIHGFLASTFTYNQIVPNLSKQYSVLLVDLPGFGRSEKSTTFNYSFENYTKLILAIMDHFKLESAFFVGHSMGGQVSLNVAKYAPDRVKKIVLLCSSGYLKKANRFLRYGSYLPLFHWYAYRYFQKKDVRGVMERVLYDHSLITNEMMEEYKRPLMEQDFYKSLLRLLRHREGDLSTEELKQINTPTLLIWGKEDEIVPLKVGEKLNDDLPNSELVVYEKAGHLITDEKPKEVYEQIVEFAK</sequence>
<dbReference type="SUPFAM" id="SSF53474">
    <property type="entry name" value="alpha/beta-Hydrolases"/>
    <property type="match status" value="1"/>
</dbReference>
<proteinExistence type="predicted"/>
<accession>A0A511W7L7</accession>
<reference evidence="2 3" key="1">
    <citation type="submission" date="2019-07" db="EMBL/GenBank/DDBJ databases">
        <title>Whole genome shotgun sequence of Alkalibacillus haloalkaliphilus NBRC 103110.</title>
        <authorList>
            <person name="Hosoyama A."/>
            <person name="Uohara A."/>
            <person name="Ohji S."/>
            <person name="Ichikawa N."/>
        </authorList>
    </citation>
    <scope>NUCLEOTIDE SEQUENCE [LARGE SCALE GENOMIC DNA]</scope>
    <source>
        <strain evidence="2 3">NBRC 103110</strain>
    </source>
</reference>
<evidence type="ECO:0000313" key="2">
    <source>
        <dbReference type="EMBL" id="GEN47085.1"/>
    </source>
</evidence>
<evidence type="ECO:0000259" key="1">
    <source>
        <dbReference type="Pfam" id="PF00561"/>
    </source>
</evidence>
<name>A0A511W7L7_9BACI</name>
<dbReference type="EMBL" id="BJYA01000024">
    <property type="protein sequence ID" value="GEN47085.1"/>
    <property type="molecule type" value="Genomic_DNA"/>
</dbReference>
<dbReference type="PRINTS" id="PR00412">
    <property type="entry name" value="EPOXHYDRLASE"/>
</dbReference>
<feature type="domain" description="AB hydrolase-1" evidence="1">
    <location>
        <begin position="27"/>
        <end position="260"/>
    </location>
</feature>
<dbReference type="PRINTS" id="PR00111">
    <property type="entry name" value="ABHYDROLASE"/>
</dbReference>
<dbReference type="Pfam" id="PF00561">
    <property type="entry name" value="Abhydrolase_1"/>
    <property type="match status" value="1"/>
</dbReference>
<dbReference type="GO" id="GO:0016787">
    <property type="term" value="F:hydrolase activity"/>
    <property type="evidence" value="ECO:0007669"/>
    <property type="project" value="UniProtKB-KW"/>
</dbReference>
<keyword evidence="2" id="KW-0378">Hydrolase</keyword>
<gene>
    <name evidence="2" type="ORF">AHA02nite_28610</name>
</gene>
<dbReference type="InterPro" id="IPR000073">
    <property type="entry name" value="AB_hydrolase_1"/>
</dbReference>
<dbReference type="Gene3D" id="3.40.50.1820">
    <property type="entry name" value="alpha/beta hydrolase"/>
    <property type="match status" value="1"/>
</dbReference>
<dbReference type="PANTHER" id="PTHR46438">
    <property type="entry name" value="ALPHA/BETA-HYDROLASES SUPERFAMILY PROTEIN"/>
    <property type="match status" value="1"/>
</dbReference>
<evidence type="ECO:0000313" key="3">
    <source>
        <dbReference type="Proteomes" id="UP000321440"/>
    </source>
</evidence>
<protein>
    <submittedName>
        <fullName evidence="2">Hydrolase</fullName>
    </submittedName>
</protein>
<dbReference type="PANTHER" id="PTHR46438:SF11">
    <property type="entry name" value="LIPASE-RELATED"/>
    <property type="match status" value="1"/>
</dbReference>
<dbReference type="AlphaFoldDB" id="A0A511W7L7"/>
<dbReference type="InterPro" id="IPR000639">
    <property type="entry name" value="Epox_hydrolase-like"/>
</dbReference>
<keyword evidence="3" id="KW-1185">Reference proteome</keyword>
<organism evidence="2 3">
    <name type="scientific">Alkalibacillus haloalkaliphilus</name>
    <dbReference type="NCBI Taxonomy" id="94136"/>
    <lineage>
        <taxon>Bacteria</taxon>
        <taxon>Bacillati</taxon>
        <taxon>Bacillota</taxon>
        <taxon>Bacilli</taxon>
        <taxon>Bacillales</taxon>
        <taxon>Bacillaceae</taxon>
        <taxon>Alkalibacillus</taxon>
    </lineage>
</organism>
<dbReference type="Proteomes" id="UP000321440">
    <property type="component" value="Unassembled WGS sequence"/>
</dbReference>
<comment type="caution">
    <text evidence="2">The sequence shown here is derived from an EMBL/GenBank/DDBJ whole genome shotgun (WGS) entry which is preliminary data.</text>
</comment>
<dbReference type="InterPro" id="IPR029058">
    <property type="entry name" value="AB_hydrolase_fold"/>
</dbReference>